<evidence type="ECO:0000256" key="5">
    <source>
        <dbReference type="ARBA" id="ARBA00022989"/>
    </source>
</evidence>
<evidence type="ECO:0000256" key="3">
    <source>
        <dbReference type="ARBA" id="ARBA00022692"/>
    </source>
</evidence>
<dbReference type="SUPFAM" id="SSF52833">
    <property type="entry name" value="Thioredoxin-like"/>
    <property type="match status" value="1"/>
</dbReference>
<evidence type="ECO:0000256" key="10">
    <source>
        <dbReference type="SAM" id="MobiDB-lite"/>
    </source>
</evidence>
<dbReference type="InterPro" id="IPR012932">
    <property type="entry name" value="VKOR"/>
</dbReference>
<keyword evidence="6" id="KW-0560">Oxidoreductase</keyword>
<evidence type="ECO:0000256" key="6">
    <source>
        <dbReference type="ARBA" id="ARBA00023002"/>
    </source>
</evidence>
<sequence>MTLVALAAAGVAAYLAFESLTGGVIAGCDGSATFDCDSVLATAWSRWLGIPVALPGALLYLTIAVVVWFAARDPLGMPMQVLVALVTLAFGAAAWFVSLQTFVIESWCRYCLMVHSGGVLMVLLTAVLIVVARRAQRLPQSLVDSGAAIPAMMDSRSTNLMAWFGSIALGLLGVGMLAVGQWLTATELNAPLEEIALTSNSASTTDNEETPTTEAPDFMDNGPSEPEEETPVTNSAKPSRLKAFTALERPIDLYEYPMLGDPEAPQVLIEMLDYNCKHCRRLHPRLLAARERYGDDLAIVLWFTPLESACNSHLAPGFKGHRDSCEYARLSYSVWHLAPEKFEEYHNWLMEGVAPPTMANARKEAFRLVGDRVSLDNDLKQSVLKQISWQCDQWSKIETHLPIVVFPDSAVRGVGESDEQVFKLFEQKLDVTPQATDVP</sequence>
<evidence type="ECO:0000259" key="12">
    <source>
        <dbReference type="SMART" id="SM00756"/>
    </source>
</evidence>
<dbReference type="PANTHER" id="PTHR34573:SF1">
    <property type="entry name" value="VITAMIN K EPOXIDE REDUCTASE DOMAIN-CONTAINING PROTEIN"/>
    <property type="match status" value="1"/>
</dbReference>
<feature type="transmembrane region" description="Helical" evidence="11">
    <location>
        <begin position="110"/>
        <end position="132"/>
    </location>
</feature>
<comment type="similarity">
    <text evidence="2">Belongs to the VKOR family.</text>
</comment>
<proteinExistence type="inferred from homology"/>
<evidence type="ECO:0000256" key="7">
    <source>
        <dbReference type="ARBA" id="ARBA00023136"/>
    </source>
</evidence>
<feature type="transmembrane region" description="Helical" evidence="11">
    <location>
        <begin position="50"/>
        <end position="70"/>
    </location>
</feature>
<keyword evidence="5 11" id="KW-1133">Transmembrane helix</keyword>
<dbReference type="KEGG" id="amuc:Pan181_11670"/>
<keyword evidence="14" id="KW-1185">Reference proteome</keyword>
<evidence type="ECO:0000256" key="4">
    <source>
        <dbReference type="ARBA" id="ARBA00022719"/>
    </source>
</evidence>
<dbReference type="SMART" id="SM00756">
    <property type="entry name" value="VKc"/>
    <property type="match status" value="1"/>
</dbReference>
<keyword evidence="3 11" id="KW-0812">Transmembrane</keyword>
<reference evidence="13 14" key="1">
    <citation type="submission" date="2019-02" db="EMBL/GenBank/DDBJ databases">
        <title>Deep-cultivation of Planctomycetes and their phenomic and genomic characterization uncovers novel biology.</title>
        <authorList>
            <person name="Wiegand S."/>
            <person name="Jogler M."/>
            <person name="Boedeker C."/>
            <person name="Pinto D."/>
            <person name="Vollmers J."/>
            <person name="Rivas-Marin E."/>
            <person name="Kohn T."/>
            <person name="Peeters S.H."/>
            <person name="Heuer A."/>
            <person name="Rast P."/>
            <person name="Oberbeckmann S."/>
            <person name="Bunk B."/>
            <person name="Jeske O."/>
            <person name="Meyerdierks A."/>
            <person name="Storesund J.E."/>
            <person name="Kallscheuer N."/>
            <person name="Luecker S."/>
            <person name="Lage O.M."/>
            <person name="Pohl T."/>
            <person name="Merkel B.J."/>
            <person name="Hornburger P."/>
            <person name="Mueller R.-W."/>
            <person name="Bruemmer F."/>
            <person name="Labrenz M."/>
            <person name="Spormann A.M."/>
            <person name="Op den Camp H."/>
            <person name="Overmann J."/>
            <person name="Amann R."/>
            <person name="Jetten M.S.M."/>
            <person name="Mascher T."/>
            <person name="Medema M.H."/>
            <person name="Devos D.P."/>
            <person name="Kaster A.-K."/>
            <person name="Ovreas L."/>
            <person name="Rohde M."/>
            <person name="Galperin M.Y."/>
            <person name="Jogler C."/>
        </authorList>
    </citation>
    <scope>NUCLEOTIDE SEQUENCE [LARGE SCALE GENOMIC DNA]</scope>
    <source>
        <strain evidence="13 14">Pan181</strain>
    </source>
</reference>
<evidence type="ECO:0000313" key="13">
    <source>
        <dbReference type="EMBL" id="QDU54982.1"/>
    </source>
</evidence>
<dbReference type="Gene3D" id="1.20.1440.130">
    <property type="entry name" value="VKOR domain"/>
    <property type="match status" value="1"/>
</dbReference>
<dbReference type="InterPro" id="IPR038354">
    <property type="entry name" value="VKOR_sf"/>
</dbReference>
<feature type="transmembrane region" description="Helical" evidence="11">
    <location>
        <begin position="82"/>
        <end position="104"/>
    </location>
</feature>
<gene>
    <name evidence="13" type="ORF">Pan181_11670</name>
</gene>
<evidence type="ECO:0000256" key="8">
    <source>
        <dbReference type="ARBA" id="ARBA00023157"/>
    </source>
</evidence>
<dbReference type="OrthoDB" id="9780147at2"/>
<dbReference type="Gene3D" id="3.40.30.10">
    <property type="entry name" value="Glutaredoxin"/>
    <property type="match status" value="1"/>
</dbReference>
<accession>A0A518AJS7</accession>
<evidence type="ECO:0000256" key="1">
    <source>
        <dbReference type="ARBA" id="ARBA00004141"/>
    </source>
</evidence>
<evidence type="ECO:0000256" key="11">
    <source>
        <dbReference type="SAM" id="Phobius"/>
    </source>
</evidence>
<feature type="transmembrane region" description="Helical" evidence="11">
    <location>
        <begin position="160"/>
        <end position="183"/>
    </location>
</feature>
<keyword evidence="8" id="KW-1015">Disulfide bond</keyword>
<evidence type="ECO:0000256" key="2">
    <source>
        <dbReference type="ARBA" id="ARBA00006214"/>
    </source>
</evidence>
<feature type="region of interest" description="Disordered" evidence="10">
    <location>
        <begin position="197"/>
        <end position="237"/>
    </location>
</feature>
<dbReference type="EMBL" id="CP036278">
    <property type="protein sequence ID" value="QDU54982.1"/>
    <property type="molecule type" value="Genomic_DNA"/>
</dbReference>
<keyword evidence="4" id="KW-0874">Quinone</keyword>
<dbReference type="GO" id="GO:0048038">
    <property type="term" value="F:quinone binding"/>
    <property type="evidence" value="ECO:0007669"/>
    <property type="project" value="UniProtKB-KW"/>
</dbReference>
<evidence type="ECO:0000256" key="9">
    <source>
        <dbReference type="ARBA" id="ARBA00023284"/>
    </source>
</evidence>
<organism evidence="13 14">
    <name type="scientific">Aeoliella mucimassa</name>
    <dbReference type="NCBI Taxonomy" id="2527972"/>
    <lineage>
        <taxon>Bacteria</taxon>
        <taxon>Pseudomonadati</taxon>
        <taxon>Planctomycetota</taxon>
        <taxon>Planctomycetia</taxon>
        <taxon>Pirellulales</taxon>
        <taxon>Lacipirellulaceae</taxon>
        <taxon>Aeoliella</taxon>
    </lineage>
</organism>
<dbReference type="Proteomes" id="UP000315750">
    <property type="component" value="Chromosome"/>
</dbReference>
<dbReference type="GO" id="GO:0016020">
    <property type="term" value="C:membrane"/>
    <property type="evidence" value="ECO:0007669"/>
    <property type="project" value="UniProtKB-SubCell"/>
</dbReference>
<name>A0A518AJS7_9BACT</name>
<dbReference type="CDD" id="cd10546">
    <property type="entry name" value="VKOR"/>
    <property type="match status" value="1"/>
</dbReference>
<dbReference type="AlphaFoldDB" id="A0A518AJS7"/>
<comment type="subcellular location">
    <subcellularLocation>
        <location evidence="1">Membrane</location>
        <topology evidence="1">Multi-pass membrane protein</topology>
    </subcellularLocation>
</comment>
<dbReference type="GO" id="GO:0016491">
    <property type="term" value="F:oxidoreductase activity"/>
    <property type="evidence" value="ECO:0007669"/>
    <property type="project" value="UniProtKB-KW"/>
</dbReference>
<dbReference type="PANTHER" id="PTHR34573">
    <property type="entry name" value="VKC DOMAIN-CONTAINING PROTEIN"/>
    <property type="match status" value="1"/>
</dbReference>
<evidence type="ECO:0000313" key="14">
    <source>
        <dbReference type="Proteomes" id="UP000315750"/>
    </source>
</evidence>
<feature type="domain" description="Vitamin K epoxide reductase" evidence="12">
    <location>
        <begin position="1"/>
        <end position="133"/>
    </location>
</feature>
<dbReference type="Pfam" id="PF07884">
    <property type="entry name" value="VKOR"/>
    <property type="match status" value="1"/>
</dbReference>
<protein>
    <submittedName>
        <fullName evidence="13">Vitamin K epoxide reductase family protein</fullName>
    </submittedName>
</protein>
<keyword evidence="9" id="KW-0676">Redox-active center</keyword>
<dbReference type="InterPro" id="IPR036249">
    <property type="entry name" value="Thioredoxin-like_sf"/>
</dbReference>
<keyword evidence="7 11" id="KW-0472">Membrane</keyword>